<keyword evidence="8" id="KW-0492">Microsome</keyword>
<keyword evidence="10 13" id="KW-0408">Iron</keyword>
<dbReference type="GO" id="GO:0020037">
    <property type="term" value="F:heme binding"/>
    <property type="evidence" value="ECO:0007669"/>
    <property type="project" value="InterPro"/>
</dbReference>
<evidence type="ECO:0000256" key="5">
    <source>
        <dbReference type="ARBA" id="ARBA00022617"/>
    </source>
</evidence>
<dbReference type="Pfam" id="PF00067">
    <property type="entry name" value="p450"/>
    <property type="match status" value="1"/>
</dbReference>
<evidence type="ECO:0000256" key="8">
    <source>
        <dbReference type="ARBA" id="ARBA00022848"/>
    </source>
</evidence>
<comment type="cofactor">
    <cofactor evidence="1 13">
        <name>heme</name>
        <dbReference type="ChEBI" id="CHEBI:30413"/>
    </cofactor>
</comment>
<evidence type="ECO:0000256" key="4">
    <source>
        <dbReference type="ARBA" id="ARBA00010617"/>
    </source>
</evidence>
<accession>A0A9Q1JDU8</accession>
<dbReference type="PRINTS" id="PR00463">
    <property type="entry name" value="EP450I"/>
</dbReference>
<dbReference type="EMBL" id="JAINUF010000001">
    <property type="protein sequence ID" value="KAJ8383006.1"/>
    <property type="molecule type" value="Genomic_DNA"/>
</dbReference>
<organism evidence="16 17">
    <name type="scientific">Synaphobranchus kaupii</name>
    <name type="common">Kaup's arrowtooth eel</name>
    <dbReference type="NCBI Taxonomy" id="118154"/>
    <lineage>
        <taxon>Eukaryota</taxon>
        <taxon>Metazoa</taxon>
        <taxon>Chordata</taxon>
        <taxon>Craniata</taxon>
        <taxon>Vertebrata</taxon>
        <taxon>Euteleostomi</taxon>
        <taxon>Actinopterygii</taxon>
        <taxon>Neopterygii</taxon>
        <taxon>Teleostei</taxon>
        <taxon>Anguilliformes</taxon>
        <taxon>Synaphobranchidae</taxon>
        <taxon>Synaphobranchus</taxon>
    </lineage>
</organism>
<sequence>MSTSRLHDADIVDALDTCVTVDHAELPNGLTHVPPTGAEDGNSNHATQGGLLRGLHKCIQKHRDYVKIPVPDPKTDRLPLEWWKTGVAFIYATFNLVLTTVVITVVHERVPDKETSPPLPDKFFDYIDRVPWAFTVTEINGMVLVGLWFVQWLFLKYRAIAGRRFFFLMGTLYLYRCITMYITTLPVPGKHMTCAPKLYGDSQAKVHRILQLISGGGLSMASSDLMCGDFLYSGHTVMLTLTYLFIKEYSPRSFWWYHLLCWLLSIVGVVCILVAHDHYSVDVVVAYFITSRLFCWYHTMANVQELKTSPHNYLKNTWWSPVFNFFERNVQAPVPCTFCWPIPWPPSCLKNSCRRDALTNRAEVFSDRPDIPIITILTKRRGIVCAPYGTVWRQQRKFCHTALRNFRLSKLSAESCVKELWFVKSELWKLSREGCNVDLTPLISNAVFQRHLLRLLRTPLQPPGPGVPHQAGPHVQGEIRKVETDISSFLRAIIAQHSSTLDPDNPKDLIDLYLVEAARQQERVGGQQTSFSEDYLFYVISDLFVAGTDTTTNTVLWALLYMCTYPQVQEKVQAEIDSVVGSDREPSLEDKASLPFTEATIMEVQRMTAVVPLAIPHMASETTEFRGYTIPKGTVIIPNLWSVHRDPTVWKDPDTFNPCRFLNENGQMLRRECFIPFGIGRRVCMGEQLARMELFLILSGLMQAFTFTLPADQPPPPMHGRFGLTLAPCPYTVRVVPRRARPC</sequence>
<dbReference type="GO" id="GO:0008395">
    <property type="term" value="F:steroid hydroxylase activity"/>
    <property type="evidence" value="ECO:0007669"/>
    <property type="project" value="TreeGrafter"/>
</dbReference>
<dbReference type="InterPro" id="IPR002401">
    <property type="entry name" value="Cyt_P450_E_grp-I"/>
</dbReference>
<evidence type="ECO:0000256" key="10">
    <source>
        <dbReference type="ARBA" id="ARBA00023004"/>
    </source>
</evidence>
<dbReference type="Pfam" id="PF14360">
    <property type="entry name" value="PAP2_C"/>
    <property type="match status" value="1"/>
</dbReference>
<evidence type="ECO:0000256" key="14">
    <source>
        <dbReference type="SAM" id="Phobius"/>
    </source>
</evidence>
<evidence type="ECO:0000313" key="17">
    <source>
        <dbReference type="Proteomes" id="UP001152622"/>
    </source>
</evidence>
<name>A0A9Q1JDU8_SYNKA</name>
<evidence type="ECO:0000256" key="1">
    <source>
        <dbReference type="ARBA" id="ARBA00001971"/>
    </source>
</evidence>
<evidence type="ECO:0000256" key="12">
    <source>
        <dbReference type="ARBA" id="ARBA00023136"/>
    </source>
</evidence>
<dbReference type="PROSITE" id="PS00086">
    <property type="entry name" value="CYTOCHROME_P450"/>
    <property type="match status" value="1"/>
</dbReference>
<dbReference type="SUPFAM" id="SSF48264">
    <property type="entry name" value="Cytochrome P450"/>
    <property type="match status" value="1"/>
</dbReference>
<dbReference type="PANTHER" id="PTHR24300">
    <property type="entry name" value="CYTOCHROME P450 508A4-RELATED"/>
    <property type="match status" value="1"/>
</dbReference>
<evidence type="ECO:0000256" key="6">
    <source>
        <dbReference type="ARBA" id="ARBA00022723"/>
    </source>
</evidence>
<dbReference type="InterPro" id="IPR017972">
    <property type="entry name" value="Cyt_P450_CS"/>
</dbReference>
<evidence type="ECO:0000256" key="9">
    <source>
        <dbReference type="ARBA" id="ARBA00023002"/>
    </source>
</evidence>
<evidence type="ECO:0000256" key="7">
    <source>
        <dbReference type="ARBA" id="ARBA00022824"/>
    </source>
</evidence>
<protein>
    <recommendedName>
        <fullName evidence="15">Sphingomyelin synthase-like domain-containing protein</fullName>
    </recommendedName>
</protein>
<comment type="similarity">
    <text evidence="4">Belongs to the cytochrome P450 family.</text>
</comment>
<keyword evidence="7" id="KW-0256">Endoplasmic reticulum</keyword>
<gene>
    <name evidence="16" type="ORF">SKAU_G00037840</name>
</gene>
<dbReference type="Gene3D" id="1.10.630.10">
    <property type="entry name" value="Cytochrome P450"/>
    <property type="match status" value="1"/>
</dbReference>
<dbReference type="GO" id="GO:0006805">
    <property type="term" value="P:xenobiotic metabolic process"/>
    <property type="evidence" value="ECO:0007669"/>
    <property type="project" value="TreeGrafter"/>
</dbReference>
<dbReference type="GO" id="GO:0005506">
    <property type="term" value="F:iron ion binding"/>
    <property type="evidence" value="ECO:0007669"/>
    <property type="project" value="InterPro"/>
</dbReference>
<evidence type="ECO:0000256" key="2">
    <source>
        <dbReference type="ARBA" id="ARBA00004174"/>
    </source>
</evidence>
<keyword evidence="5 13" id="KW-0349">Heme</keyword>
<keyword evidence="14" id="KW-0812">Transmembrane</keyword>
<evidence type="ECO:0000256" key="3">
    <source>
        <dbReference type="ARBA" id="ARBA00004406"/>
    </source>
</evidence>
<keyword evidence="6 13" id="KW-0479">Metal-binding</keyword>
<keyword evidence="17" id="KW-1185">Reference proteome</keyword>
<dbReference type="GO" id="GO:0005789">
    <property type="term" value="C:endoplasmic reticulum membrane"/>
    <property type="evidence" value="ECO:0007669"/>
    <property type="project" value="UniProtKB-SubCell"/>
</dbReference>
<dbReference type="Proteomes" id="UP001152622">
    <property type="component" value="Chromosome 1"/>
</dbReference>
<keyword evidence="12 14" id="KW-0472">Membrane</keyword>
<dbReference type="InterPro" id="IPR025749">
    <property type="entry name" value="Sphingomyelin_synth-like_dom"/>
</dbReference>
<keyword evidence="9" id="KW-0560">Oxidoreductase</keyword>
<evidence type="ECO:0000256" key="13">
    <source>
        <dbReference type="PIRSR" id="PIRSR602401-1"/>
    </source>
</evidence>
<feature type="transmembrane region" description="Helical" evidence="14">
    <location>
        <begin position="130"/>
        <end position="153"/>
    </location>
</feature>
<dbReference type="InterPro" id="IPR050182">
    <property type="entry name" value="Cytochrome_P450_fam2"/>
</dbReference>
<keyword evidence="14" id="KW-1133">Transmembrane helix</keyword>
<dbReference type="FunFam" id="1.10.630.10:FF:000238">
    <property type="entry name" value="Cytochrome P450 2A6"/>
    <property type="match status" value="1"/>
</dbReference>
<keyword evidence="11" id="KW-0503">Monooxygenase</keyword>
<comment type="subcellular location">
    <subcellularLocation>
        <location evidence="3">Endoplasmic reticulum membrane</location>
        <topology evidence="3">Peripheral membrane protein</topology>
    </subcellularLocation>
    <subcellularLocation>
        <location evidence="2">Microsome membrane</location>
        <topology evidence="2">Peripheral membrane protein</topology>
    </subcellularLocation>
</comment>
<dbReference type="GO" id="GO:0006082">
    <property type="term" value="P:organic acid metabolic process"/>
    <property type="evidence" value="ECO:0007669"/>
    <property type="project" value="TreeGrafter"/>
</dbReference>
<feature type="transmembrane region" description="Helical" evidence="14">
    <location>
        <begin position="87"/>
        <end position="110"/>
    </location>
</feature>
<dbReference type="InterPro" id="IPR001128">
    <property type="entry name" value="Cyt_P450"/>
</dbReference>
<dbReference type="PRINTS" id="PR00385">
    <property type="entry name" value="P450"/>
</dbReference>
<proteinExistence type="inferred from homology"/>
<dbReference type="GO" id="GO:0016712">
    <property type="term" value="F:oxidoreductase activity, acting on paired donors, with incorporation or reduction of molecular oxygen, reduced flavin or flavoprotein as one donor, and incorporation of one atom of oxygen"/>
    <property type="evidence" value="ECO:0007669"/>
    <property type="project" value="TreeGrafter"/>
</dbReference>
<reference evidence="16" key="1">
    <citation type="journal article" date="2023" name="Science">
        <title>Genome structures resolve the early diversification of teleost fishes.</title>
        <authorList>
            <person name="Parey E."/>
            <person name="Louis A."/>
            <person name="Montfort J."/>
            <person name="Bouchez O."/>
            <person name="Roques C."/>
            <person name="Iampietro C."/>
            <person name="Lluch J."/>
            <person name="Castinel A."/>
            <person name="Donnadieu C."/>
            <person name="Desvignes T."/>
            <person name="Floi Bucao C."/>
            <person name="Jouanno E."/>
            <person name="Wen M."/>
            <person name="Mejri S."/>
            <person name="Dirks R."/>
            <person name="Jansen H."/>
            <person name="Henkel C."/>
            <person name="Chen W.J."/>
            <person name="Zahm M."/>
            <person name="Cabau C."/>
            <person name="Klopp C."/>
            <person name="Thompson A.W."/>
            <person name="Robinson-Rechavi M."/>
            <person name="Braasch I."/>
            <person name="Lecointre G."/>
            <person name="Bobe J."/>
            <person name="Postlethwait J.H."/>
            <person name="Berthelot C."/>
            <person name="Roest Crollius H."/>
            <person name="Guiguen Y."/>
        </authorList>
    </citation>
    <scope>NUCLEOTIDE SEQUENCE</scope>
    <source>
        <strain evidence="16">WJC10195</strain>
    </source>
</reference>
<dbReference type="AlphaFoldDB" id="A0A9Q1JDU8"/>
<evidence type="ECO:0000259" key="15">
    <source>
        <dbReference type="Pfam" id="PF14360"/>
    </source>
</evidence>
<feature type="domain" description="Sphingomyelin synthase-like" evidence="15">
    <location>
        <begin position="226"/>
        <end position="299"/>
    </location>
</feature>
<evidence type="ECO:0000256" key="11">
    <source>
        <dbReference type="ARBA" id="ARBA00023033"/>
    </source>
</evidence>
<feature type="transmembrane region" description="Helical" evidence="14">
    <location>
        <begin position="165"/>
        <end position="183"/>
    </location>
</feature>
<dbReference type="CDD" id="cd01610">
    <property type="entry name" value="PAP2_like"/>
    <property type="match status" value="1"/>
</dbReference>
<dbReference type="OrthoDB" id="1844152at2759"/>
<dbReference type="PANTHER" id="PTHR24300:SF397">
    <property type="entry name" value="CYTOCHROME P450 2U1"/>
    <property type="match status" value="1"/>
</dbReference>
<comment type="caution">
    <text evidence="16">The sequence shown here is derived from an EMBL/GenBank/DDBJ whole genome shotgun (WGS) entry which is preliminary data.</text>
</comment>
<evidence type="ECO:0000313" key="16">
    <source>
        <dbReference type="EMBL" id="KAJ8383006.1"/>
    </source>
</evidence>
<feature type="transmembrane region" description="Helical" evidence="14">
    <location>
        <begin position="230"/>
        <end position="246"/>
    </location>
</feature>
<dbReference type="InterPro" id="IPR036396">
    <property type="entry name" value="Cyt_P450_sf"/>
</dbReference>
<feature type="transmembrane region" description="Helical" evidence="14">
    <location>
        <begin position="255"/>
        <end position="275"/>
    </location>
</feature>
<feature type="binding site" description="axial binding residue" evidence="13">
    <location>
        <position position="684"/>
    </location>
    <ligand>
        <name>heme</name>
        <dbReference type="ChEBI" id="CHEBI:30413"/>
    </ligand>
    <ligandPart>
        <name>Fe</name>
        <dbReference type="ChEBI" id="CHEBI:18248"/>
    </ligandPart>
</feature>